<comment type="caution">
    <text evidence="2">The sequence shown here is derived from an EMBL/GenBank/DDBJ whole genome shotgun (WGS) entry which is preliminary data.</text>
</comment>
<sequence length="95" mass="10241">MAKEMLQVLNALDVAKAQWYHFTAIIIAGMGFFIDAYDLSCISLCPNLLGLIYYRVDGAAKPAGILPPNVSAIVNGVALCGTIYGQGSTFLWIAW</sequence>
<name>A0AAN7EJK2_QUERU</name>
<organism evidence="2 3">
    <name type="scientific">Quercus rubra</name>
    <name type="common">Northern red oak</name>
    <name type="synonym">Quercus borealis</name>
    <dbReference type="NCBI Taxonomy" id="3512"/>
    <lineage>
        <taxon>Eukaryota</taxon>
        <taxon>Viridiplantae</taxon>
        <taxon>Streptophyta</taxon>
        <taxon>Embryophyta</taxon>
        <taxon>Tracheophyta</taxon>
        <taxon>Spermatophyta</taxon>
        <taxon>Magnoliopsida</taxon>
        <taxon>eudicotyledons</taxon>
        <taxon>Gunneridae</taxon>
        <taxon>Pentapetalae</taxon>
        <taxon>rosids</taxon>
        <taxon>fabids</taxon>
        <taxon>Fagales</taxon>
        <taxon>Fagaceae</taxon>
        <taxon>Quercus</taxon>
    </lineage>
</organism>
<proteinExistence type="predicted"/>
<keyword evidence="3" id="KW-1185">Reference proteome</keyword>
<dbReference type="Gene3D" id="1.20.1250.20">
    <property type="entry name" value="MFS general substrate transporter like domains"/>
    <property type="match status" value="1"/>
</dbReference>
<feature type="transmembrane region" description="Helical" evidence="1">
    <location>
        <begin position="20"/>
        <end position="37"/>
    </location>
</feature>
<protein>
    <recommendedName>
        <fullName evidence="4">Phosphate transporter</fullName>
    </recommendedName>
</protein>
<keyword evidence="1" id="KW-0472">Membrane</keyword>
<dbReference type="EMBL" id="JAXUIC010000009">
    <property type="protein sequence ID" value="KAK4573065.1"/>
    <property type="molecule type" value="Genomic_DNA"/>
</dbReference>
<keyword evidence="1" id="KW-1133">Transmembrane helix</keyword>
<gene>
    <name evidence="2" type="ORF">RGQ29_031157</name>
</gene>
<dbReference type="AlphaFoldDB" id="A0AAN7EJK2"/>
<reference evidence="2 3" key="1">
    <citation type="journal article" date="2023" name="G3 (Bethesda)">
        <title>A haplotype-resolved chromosome-scale genome for Quercus rubra L. provides insights into the genetics of adaptive traits for red oak species.</title>
        <authorList>
            <person name="Kapoor B."/>
            <person name="Jenkins J."/>
            <person name="Schmutz J."/>
            <person name="Zhebentyayeva T."/>
            <person name="Kuelheim C."/>
            <person name="Coggeshall M."/>
            <person name="Heim C."/>
            <person name="Lasky J.R."/>
            <person name="Leites L."/>
            <person name="Islam-Faridi N."/>
            <person name="Romero-Severson J."/>
            <person name="DeLeo V.L."/>
            <person name="Lucas S.M."/>
            <person name="Lazic D."/>
            <person name="Gailing O."/>
            <person name="Carlson J."/>
            <person name="Staton M."/>
        </authorList>
    </citation>
    <scope>NUCLEOTIDE SEQUENCE [LARGE SCALE GENOMIC DNA]</scope>
    <source>
        <strain evidence="2">Pseudo-F2</strain>
    </source>
</reference>
<evidence type="ECO:0008006" key="4">
    <source>
        <dbReference type="Google" id="ProtNLM"/>
    </source>
</evidence>
<evidence type="ECO:0000313" key="2">
    <source>
        <dbReference type="EMBL" id="KAK4573066.1"/>
    </source>
</evidence>
<dbReference type="EMBL" id="JAXUIC010000009">
    <property type="protein sequence ID" value="KAK4573066.1"/>
    <property type="molecule type" value="Genomic_DNA"/>
</dbReference>
<dbReference type="InterPro" id="IPR036259">
    <property type="entry name" value="MFS_trans_sf"/>
</dbReference>
<dbReference type="Proteomes" id="UP001324115">
    <property type="component" value="Unassembled WGS sequence"/>
</dbReference>
<evidence type="ECO:0000256" key="1">
    <source>
        <dbReference type="SAM" id="Phobius"/>
    </source>
</evidence>
<keyword evidence="1" id="KW-0812">Transmembrane</keyword>
<evidence type="ECO:0000313" key="3">
    <source>
        <dbReference type="Proteomes" id="UP001324115"/>
    </source>
</evidence>
<accession>A0AAN7EJK2</accession>